<dbReference type="Gene3D" id="3.40.50.2300">
    <property type="match status" value="1"/>
</dbReference>
<dbReference type="SUPFAM" id="SSF47384">
    <property type="entry name" value="Homodimeric domain of signal transducing histidine kinase"/>
    <property type="match status" value="1"/>
</dbReference>
<dbReference type="InterPro" id="IPR036097">
    <property type="entry name" value="HisK_dim/P_sf"/>
</dbReference>
<dbReference type="PROSITE" id="PS50110">
    <property type="entry name" value="RESPONSE_REGULATORY"/>
    <property type="match status" value="1"/>
</dbReference>
<dbReference type="CDD" id="cd00082">
    <property type="entry name" value="HisKA"/>
    <property type="match status" value="1"/>
</dbReference>
<dbReference type="Pfam" id="PF00072">
    <property type="entry name" value="Response_reg"/>
    <property type="match status" value="1"/>
</dbReference>
<sequence length="643" mass="73769">MRQFNQFDISDVFNEINAPLFVIESEEIIFFNKFFKEHFQEIPFDWRSSITDKKLVTSLEDFFKTGLVPKNTFLKKVRPKELSSINYEWSFSNLPSSYSEKFLIVRGHPLKFQSKAGELLARTREELQQSEEKYRTLVEESTEIIFSLSDTLEFYYISPNVKQFLGYEADEVIGTSFLNYLNPEDLDVFQSFGVEIGDFLDENQHLEFRIKHKNGTFRVFSSNGRMVHEHEDKKPFYTGIARDITELKQAQKDLFQAKERAEKDSLVKSQFLSMMSHEIRTPMNAVIGLTHLLMEENPREDQLENLKTLKFSAENLMSLINDLLDFSKIDAGKINLEQSQFDLRVLVNRIVHSYSFQAKEKGLKIRTDIDGEIPELLIGDSVRISQIINNLLSNAVKFTDIGQVRTVLQVVKATRKFCEIKFSIEDTGIGIPEDKVESIFEAFTQASSDTTRKFGGTGLGLAIVKRLVELHGSEINVSTSLNQGSAFEFTLKFKSVEIKSKDQTEQQDYKEKSLKNVSILVAEDNLINQILIKKFLKNWHIGKLVMASDGQEAIEEFHKTNFDLILLDLQMPILGGLSVAKFIREDLDSGKNQVPILVLSAASRQEIKSEMLELSINDFIEKPFTPEVLYGKITEHLISKDLS</sequence>
<dbReference type="OrthoDB" id="9797097at2"/>
<dbReference type="PROSITE" id="PS50109">
    <property type="entry name" value="HIS_KIN"/>
    <property type="match status" value="1"/>
</dbReference>
<dbReference type="Proteomes" id="UP000249610">
    <property type="component" value="Unassembled WGS sequence"/>
</dbReference>
<feature type="domain" description="Histidine kinase" evidence="7">
    <location>
        <begin position="274"/>
        <end position="495"/>
    </location>
</feature>
<dbReference type="Gene3D" id="3.30.450.20">
    <property type="entry name" value="PAS domain"/>
    <property type="match status" value="1"/>
</dbReference>
<dbReference type="PROSITE" id="PS50113">
    <property type="entry name" value="PAC"/>
    <property type="match status" value="1"/>
</dbReference>
<dbReference type="RefSeq" id="WP_111613096.1">
    <property type="nucleotide sequence ID" value="NZ_QLLK01000014.1"/>
</dbReference>
<evidence type="ECO:0000256" key="6">
    <source>
        <dbReference type="SAM" id="Coils"/>
    </source>
</evidence>
<dbReference type="InterPro" id="IPR003661">
    <property type="entry name" value="HisK_dim/P_dom"/>
</dbReference>
<evidence type="ECO:0000259" key="7">
    <source>
        <dbReference type="PROSITE" id="PS50109"/>
    </source>
</evidence>
<evidence type="ECO:0000256" key="2">
    <source>
        <dbReference type="ARBA" id="ARBA00012438"/>
    </source>
</evidence>
<keyword evidence="6" id="KW-0175">Coiled coil</keyword>
<dbReference type="InterPro" id="IPR011006">
    <property type="entry name" value="CheY-like_superfamily"/>
</dbReference>
<keyword evidence="3 5" id="KW-0597">Phosphoprotein</keyword>
<dbReference type="InterPro" id="IPR001789">
    <property type="entry name" value="Sig_transdc_resp-reg_receiver"/>
</dbReference>
<dbReference type="InterPro" id="IPR035965">
    <property type="entry name" value="PAS-like_dom_sf"/>
</dbReference>
<feature type="modified residue" description="4-aspartylphosphate" evidence="5">
    <location>
        <position position="568"/>
    </location>
</feature>
<evidence type="ECO:0000256" key="3">
    <source>
        <dbReference type="ARBA" id="ARBA00022553"/>
    </source>
</evidence>
<keyword evidence="12" id="KW-1185">Reference proteome</keyword>
<dbReference type="CDD" id="cd00130">
    <property type="entry name" value="PAS"/>
    <property type="match status" value="1"/>
</dbReference>
<evidence type="ECO:0000313" key="12">
    <source>
        <dbReference type="Proteomes" id="UP000249610"/>
    </source>
</evidence>
<dbReference type="SMART" id="SM00388">
    <property type="entry name" value="HisKA"/>
    <property type="match status" value="1"/>
</dbReference>
<dbReference type="SMART" id="SM00448">
    <property type="entry name" value="REC"/>
    <property type="match status" value="1"/>
</dbReference>
<gene>
    <name evidence="11" type="ORF">LV83_03779</name>
</gene>
<comment type="caution">
    <text evidence="11">The sequence shown here is derived from an EMBL/GenBank/DDBJ whole genome shotgun (WGS) entry which is preliminary data.</text>
</comment>
<dbReference type="InterPro" id="IPR013655">
    <property type="entry name" value="PAS_fold_3"/>
</dbReference>
<dbReference type="PRINTS" id="PR00344">
    <property type="entry name" value="BCTRLSENSOR"/>
</dbReference>
<dbReference type="EMBL" id="QLLK01000014">
    <property type="protein sequence ID" value="RAI84986.1"/>
    <property type="molecule type" value="Genomic_DNA"/>
</dbReference>
<dbReference type="Pfam" id="PF08447">
    <property type="entry name" value="PAS_3"/>
    <property type="match status" value="1"/>
</dbReference>
<accession>A0A327P4Y6</accession>
<evidence type="ECO:0000256" key="1">
    <source>
        <dbReference type="ARBA" id="ARBA00000085"/>
    </source>
</evidence>
<dbReference type="InterPro" id="IPR003594">
    <property type="entry name" value="HATPase_dom"/>
</dbReference>
<dbReference type="InterPro" id="IPR036890">
    <property type="entry name" value="HATPase_C_sf"/>
</dbReference>
<evidence type="ECO:0000256" key="5">
    <source>
        <dbReference type="PROSITE-ProRule" id="PRU00169"/>
    </source>
</evidence>
<dbReference type="CDD" id="cd16922">
    <property type="entry name" value="HATPase_EvgS-ArcB-TorS-like"/>
    <property type="match status" value="1"/>
</dbReference>
<dbReference type="SUPFAM" id="SSF52172">
    <property type="entry name" value="CheY-like"/>
    <property type="match status" value="1"/>
</dbReference>
<evidence type="ECO:0000259" key="9">
    <source>
        <dbReference type="PROSITE" id="PS50112"/>
    </source>
</evidence>
<dbReference type="InterPro" id="IPR000700">
    <property type="entry name" value="PAS-assoc_C"/>
</dbReference>
<dbReference type="PANTHER" id="PTHR45339:SF1">
    <property type="entry name" value="HYBRID SIGNAL TRANSDUCTION HISTIDINE KINASE J"/>
    <property type="match status" value="1"/>
</dbReference>
<dbReference type="Pfam" id="PF02518">
    <property type="entry name" value="HATPase_c"/>
    <property type="match status" value="1"/>
</dbReference>
<feature type="domain" description="Response regulatory" evidence="8">
    <location>
        <begin position="518"/>
        <end position="637"/>
    </location>
</feature>
<dbReference type="SUPFAM" id="SSF55785">
    <property type="entry name" value="PYP-like sensor domain (PAS domain)"/>
    <property type="match status" value="1"/>
</dbReference>
<dbReference type="Gene3D" id="1.10.287.130">
    <property type="match status" value="1"/>
</dbReference>
<evidence type="ECO:0000313" key="11">
    <source>
        <dbReference type="EMBL" id="RAI84986.1"/>
    </source>
</evidence>
<dbReference type="InterPro" id="IPR000014">
    <property type="entry name" value="PAS"/>
</dbReference>
<protein>
    <recommendedName>
        <fullName evidence="2">histidine kinase</fullName>
        <ecNumber evidence="2">2.7.13.3</ecNumber>
    </recommendedName>
</protein>
<name>A0A327P4Y6_9BACT</name>
<dbReference type="SMART" id="SM00091">
    <property type="entry name" value="PAS"/>
    <property type="match status" value="1"/>
</dbReference>
<evidence type="ECO:0000259" key="10">
    <source>
        <dbReference type="PROSITE" id="PS50113"/>
    </source>
</evidence>
<dbReference type="AlphaFoldDB" id="A0A327P4Y6"/>
<comment type="catalytic activity">
    <reaction evidence="1">
        <text>ATP + protein L-histidine = ADP + protein N-phospho-L-histidine.</text>
        <dbReference type="EC" id="2.7.13.3"/>
    </reaction>
</comment>
<dbReference type="CDD" id="cd17546">
    <property type="entry name" value="REC_hyHK_CKI1_RcsC-like"/>
    <property type="match status" value="1"/>
</dbReference>
<dbReference type="GO" id="GO:0000155">
    <property type="term" value="F:phosphorelay sensor kinase activity"/>
    <property type="evidence" value="ECO:0007669"/>
    <property type="project" value="InterPro"/>
</dbReference>
<feature type="domain" description="PAC" evidence="10">
    <location>
        <begin position="204"/>
        <end position="256"/>
    </location>
</feature>
<dbReference type="InterPro" id="IPR004358">
    <property type="entry name" value="Sig_transdc_His_kin-like_C"/>
</dbReference>
<feature type="coiled-coil region" evidence="6">
    <location>
        <begin position="113"/>
        <end position="140"/>
    </location>
</feature>
<dbReference type="FunFam" id="3.30.565.10:FF:000010">
    <property type="entry name" value="Sensor histidine kinase RcsC"/>
    <property type="match status" value="1"/>
</dbReference>
<dbReference type="Pfam" id="PF00512">
    <property type="entry name" value="HisKA"/>
    <property type="match status" value="1"/>
</dbReference>
<dbReference type="SMART" id="SM00387">
    <property type="entry name" value="HATPase_c"/>
    <property type="match status" value="1"/>
</dbReference>
<dbReference type="EC" id="2.7.13.3" evidence="2"/>
<dbReference type="NCBIfam" id="TIGR00229">
    <property type="entry name" value="sensory_box"/>
    <property type="match status" value="1"/>
</dbReference>
<dbReference type="Gene3D" id="3.30.565.10">
    <property type="entry name" value="Histidine kinase-like ATPase, C-terminal domain"/>
    <property type="match status" value="1"/>
</dbReference>
<dbReference type="InterPro" id="IPR005467">
    <property type="entry name" value="His_kinase_dom"/>
</dbReference>
<feature type="domain" description="PAS" evidence="9">
    <location>
        <begin position="130"/>
        <end position="203"/>
    </location>
</feature>
<proteinExistence type="predicted"/>
<reference evidence="11 12" key="1">
    <citation type="submission" date="2018-06" db="EMBL/GenBank/DDBJ databases">
        <title>Genomic Encyclopedia of Archaeal and Bacterial Type Strains, Phase II (KMG-II): from individual species to whole genera.</title>
        <authorList>
            <person name="Goeker M."/>
        </authorList>
    </citation>
    <scope>NUCLEOTIDE SEQUENCE [LARGE SCALE GENOMIC DNA]</scope>
    <source>
        <strain evidence="11 12">DSM 23446</strain>
    </source>
</reference>
<dbReference type="SUPFAM" id="SSF55874">
    <property type="entry name" value="ATPase domain of HSP90 chaperone/DNA topoisomerase II/histidine kinase"/>
    <property type="match status" value="1"/>
</dbReference>
<evidence type="ECO:0000259" key="8">
    <source>
        <dbReference type="PROSITE" id="PS50110"/>
    </source>
</evidence>
<organism evidence="11 12">
    <name type="scientific">Algoriphagus yeomjeoni</name>
    <dbReference type="NCBI Taxonomy" id="291403"/>
    <lineage>
        <taxon>Bacteria</taxon>
        <taxon>Pseudomonadati</taxon>
        <taxon>Bacteroidota</taxon>
        <taxon>Cytophagia</taxon>
        <taxon>Cytophagales</taxon>
        <taxon>Cyclobacteriaceae</taxon>
        <taxon>Algoriphagus</taxon>
    </lineage>
</organism>
<keyword evidence="4" id="KW-0902">Two-component regulatory system</keyword>
<dbReference type="PANTHER" id="PTHR45339">
    <property type="entry name" value="HYBRID SIGNAL TRANSDUCTION HISTIDINE KINASE J"/>
    <property type="match status" value="1"/>
</dbReference>
<evidence type="ECO:0000256" key="4">
    <source>
        <dbReference type="ARBA" id="ARBA00023012"/>
    </source>
</evidence>
<dbReference type="PROSITE" id="PS50112">
    <property type="entry name" value="PAS"/>
    <property type="match status" value="1"/>
</dbReference>